<reference evidence="11" key="1">
    <citation type="journal article" date="2008" name="BMC Genomics">
        <title>A conifer genomics resource of 200,000 spruce (Picea spp.) ESTs and 6,464 high-quality, sequence-finished full-length cDNAs for Sitka spruce (Picea sitchensis).</title>
        <authorList>
            <person name="Ralph S.G."/>
            <person name="Chun H.J."/>
            <person name="Kolosova N."/>
            <person name="Cooper D."/>
            <person name="Oddy C."/>
            <person name="Ritland C.E."/>
            <person name="Kirkpatrick R."/>
            <person name="Moore R."/>
            <person name="Barber S."/>
            <person name="Holt R.A."/>
            <person name="Jones S.J."/>
            <person name="Marra M.A."/>
            <person name="Douglas C.J."/>
            <person name="Ritland K."/>
            <person name="Bohlmann J."/>
        </authorList>
    </citation>
    <scope>NUCLEOTIDE SEQUENCE</scope>
    <source>
        <tissue evidence="11">Green portion of the leader tissue</tissue>
    </source>
</reference>
<dbReference type="GO" id="GO:0047334">
    <property type="term" value="F:diphosphate-fructose-6-phosphate 1-phosphotransferase activity"/>
    <property type="evidence" value="ECO:0007669"/>
    <property type="project" value="UniProtKB-EC"/>
</dbReference>
<evidence type="ECO:0000256" key="8">
    <source>
        <dbReference type="ARBA" id="ARBA00023152"/>
    </source>
</evidence>
<dbReference type="InterPro" id="IPR022953">
    <property type="entry name" value="ATP_PFK"/>
</dbReference>
<dbReference type="InterPro" id="IPR000023">
    <property type="entry name" value="Phosphofructokinase_dom"/>
</dbReference>
<organism evidence="11">
    <name type="scientific">Picea sitchensis</name>
    <name type="common">Sitka spruce</name>
    <name type="synonym">Pinus sitchensis</name>
    <dbReference type="NCBI Taxonomy" id="3332"/>
    <lineage>
        <taxon>Eukaryota</taxon>
        <taxon>Viridiplantae</taxon>
        <taxon>Streptophyta</taxon>
        <taxon>Embryophyta</taxon>
        <taxon>Tracheophyta</taxon>
        <taxon>Spermatophyta</taxon>
        <taxon>Pinopsida</taxon>
        <taxon>Pinidae</taxon>
        <taxon>Conifers I</taxon>
        <taxon>Pinales</taxon>
        <taxon>Pinaceae</taxon>
        <taxon>Picea</taxon>
    </lineage>
</organism>
<evidence type="ECO:0000256" key="3">
    <source>
        <dbReference type="ARBA" id="ARBA00022490"/>
    </source>
</evidence>
<sequence>MKEFVSNGDVSAHKQAALTRDISVYSEVQSSRLDHQLPLPSVLEAPFKLVSGPPTTAAGSPEDIAKLFPQLYGQPSVHLVPSDTAALKSDRKLNIGVVLSGGQAPGGHNVIAGLFDYVQNNTKDSRLFGFNGGPAGIMKCKYVEMTKEFVYPYRNQGGFDIICSGRDKIETPEQFRQAEETVLKLDLDGLVVIGGDDSNTNACLLAEKFREKNLKTQVIGCPKTIDGDLKSKEVPTSFGFDTACKIYAEMIGNVMVDARSTGKYYHFVRLMGRAASHITLECALQTHPNITVIGEEVTSFFISYPSTFMENEGYYKS</sequence>
<keyword evidence="8" id="KW-0324">Glycolysis</keyword>
<dbReference type="Gene3D" id="3.40.50.460">
    <property type="entry name" value="Phosphofructokinase domain"/>
    <property type="match status" value="1"/>
</dbReference>
<evidence type="ECO:0000259" key="10">
    <source>
        <dbReference type="Pfam" id="PF00365"/>
    </source>
</evidence>
<name>A9P0C2_PICSI</name>
<dbReference type="UniPathway" id="UPA00109">
    <property type="reaction ID" value="UER00182"/>
</dbReference>
<dbReference type="SUPFAM" id="SSF53784">
    <property type="entry name" value="Phosphofructokinase"/>
    <property type="match status" value="1"/>
</dbReference>
<dbReference type="Gene3D" id="3.40.50.450">
    <property type="match status" value="1"/>
</dbReference>
<proteinExistence type="evidence at transcript level"/>
<keyword evidence="3" id="KW-0963">Cytoplasm</keyword>
<dbReference type="InterPro" id="IPR035966">
    <property type="entry name" value="PKF_sf"/>
</dbReference>
<dbReference type="GO" id="GO:0005829">
    <property type="term" value="C:cytosol"/>
    <property type="evidence" value="ECO:0007669"/>
    <property type="project" value="TreeGrafter"/>
</dbReference>
<comment type="catalytic activity">
    <reaction evidence="9">
        <text>beta-D-fructose 6-phosphate + diphosphate = beta-D-fructose 1,6-bisphosphate + phosphate + H(+)</text>
        <dbReference type="Rhea" id="RHEA:13613"/>
        <dbReference type="ChEBI" id="CHEBI:15378"/>
        <dbReference type="ChEBI" id="CHEBI:32966"/>
        <dbReference type="ChEBI" id="CHEBI:33019"/>
        <dbReference type="ChEBI" id="CHEBI:43474"/>
        <dbReference type="ChEBI" id="CHEBI:57634"/>
        <dbReference type="EC" id="2.7.1.90"/>
    </reaction>
</comment>
<keyword evidence="6" id="KW-0418">Kinase</keyword>
<evidence type="ECO:0000256" key="4">
    <source>
        <dbReference type="ARBA" id="ARBA00022679"/>
    </source>
</evidence>
<evidence type="ECO:0000313" key="11">
    <source>
        <dbReference type="EMBL" id="ABK26333.1"/>
    </source>
</evidence>
<evidence type="ECO:0000256" key="6">
    <source>
        <dbReference type="ARBA" id="ARBA00022777"/>
    </source>
</evidence>
<keyword evidence="4" id="KW-0808">Transferase</keyword>
<protein>
    <recommendedName>
        <fullName evidence="10">Phosphofructokinase domain-containing protein</fullName>
    </recommendedName>
</protein>
<keyword evidence="7" id="KW-0460">Magnesium</keyword>
<evidence type="ECO:0000256" key="2">
    <source>
        <dbReference type="ARBA" id="ARBA00003138"/>
    </source>
</evidence>
<dbReference type="Pfam" id="PF00365">
    <property type="entry name" value="PFK"/>
    <property type="match status" value="1"/>
</dbReference>
<dbReference type="GO" id="GO:0006002">
    <property type="term" value="P:fructose 6-phosphate metabolic process"/>
    <property type="evidence" value="ECO:0007669"/>
    <property type="project" value="InterPro"/>
</dbReference>
<dbReference type="EMBL" id="EF087078">
    <property type="protein sequence ID" value="ABK26333.1"/>
    <property type="molecule type" value="mRNA"/>
</dbReference>
<dbReference type="AlphaFoldDB" id="A9P0C2"/>
<comment type="function">
    <text evidence="2">Catalyzes the phosphorylation of D-fructose 6-phosphate, the first committing step of glycolysis. Uses inorganic phosphate (PPi) as phosphoryl donor instead of ATP like common ATP-dependent phosphofructokinases (ATP-PFKs), which renders the reaction reversible, and can thus function both in glycolysis and gluconeogenesis. Consistently, PPi-PFK can replace the enzymes of both the forward (ATP-PFK) and reverse (fructose-bisphosphatase (FBPase)) reactions.</text>
</comment>
<dbReference type="PANTHER" id="PTHR43650:SF1">
    <property type="entry name" value="PYROPHOSPHATE--FRUCTOSE 6-PHOSPHATE 1-PHOSPHOTRANSFERASE SUBUNIT BETA 2"/>
    <property type="match status" value="1"/>
</dbReference>
<evidence type="ECO:0000256" key="5">
    <source>
        <dbReference type="ARBA" id="ARBA00022723"/>
    </source>
</evidence>
<comment type="cofactor">
    <cofactor evidence="1">
        <name>Mg(2+)</name>
        <dbReference type="ChEBI" id="CHEBI:18420"/>
    </cofactor>
</comment>
<dbReference type="GO" id="GO:0015979">
    <property type="term" value="P:photosynthesis"/>
    <property type="evidence" value="ECO:0007669"/>
    <property type="project" value="TreeGrafter"/>
</dbReference>
<dbReference type="PANTHER" id="PTHR43650">
    <property type="entry name" value="PYROPHOSPHATE--FRUCTOSE 6-PHOSPHATE 1-PHOSPHOTRANSFERASE"/>
    <property type="match status" value="1"/>
</dbReference>
<dbReference type="GO" id="GO:0003872">
    <property type="term" value="F:6-phosphofructokinase activity"/>
    <property type="evidence" value="ECO:0007669"/>
    <property type="project" value="InterPro"/>
</dbReference>
<evidence type="ECO:0000256" key="9">
    <source>
        <dbReference type="ARBA" id="ARBA00048072"/>
    </source>
</evidence>
<feature type="domain" description="Phosphofructokinase" evidence="10">
    <location>
        <begin position="94"/>
        <end position="297"/>
    </location>
</feature>
<keyword evidence="5" id="KW-0479">Metal-binding</keyword>
<dbReference type="GO" id="GO:0009749">
    <property type="term" value="P:response to glucose"/>
    <property type="evidence" value="ECO:0007669"/>
    <property type="project" value="TreeGrafter"/>
</dbReference>
<evidence type="ECO:0000256" key="1">
    <source>
        <dbReference type="ARBA" id="ARBA00001946"/>
    </source>
</evidence>
<accession>A9P0C2</accession>
<evidence type="ECO:0000256" key="7">
    <source>
        <dbReference type="ARBA" id="ARBA00022842"/>
    </source>
</evidence>
<dbReference type="GO" id="GO:0046872">
    <property type="term" value="F:metal ion binding"/>
    <property type="evidence" value="ECO:0007669"/>
    <property type="project" value="UniProtKB-KW"/>
</dbReference>
<dbReference type="PRINTS" id="PR00476">
    <property type="entry name" value="PHFRCTKINASE"/>
</dbReference>